<dbReference type="RefSeq" id="WP_255232560.1">
    <property type="nucleotide sequence ID" value="NZ_CP090615.1"/>
</dbReference>
<gene>
    <name evidence="1" type="ORF">LZI70_15445</name>
</gene>
<name>A0ABY5G9F4_VIBPE</name>
<dbReference type="EMBL" id="CP090615">
    <property type="protein sequence ID" value="UTT86822.1"/>
    <property type="molecule type" value="Genomic_DNA"/>
</dbReference>
<protein>
    <recommendedName>
        <fullName evidence="3">Lipoprotein</fullName>
    </recommendedName>
</protein>
<proteinExistence type="predicted"/>
<organism evidence="1 2">
    <name type="scientific">Vibrio pelagius</name>
    <dbReference type="NCBI Taxonomy" id="28169"/>
    <lineage>
        <taxon>Bacteria</taxon>
        <taxon>Pseudomonadati</taxon>
        <taxon>Pseudomonadota</taxon>
        <taxon>Gammaproteobacteria</taxon>
        <taxon>Vibrionales</taxon>
        <taxon>Vibrionaceae</taxon>
        <taxon>Vibrio</taxon>
    </lineage>
</organism>
<sequence>MNKGLLLTLAIPLILTGCGSDSDSPEPKLTQQQKESLKNSVEILEKKANQELEASDDLSPQTDYAQLLVDAGLPPMTANSLCLPNEVVAVQDDGVVLTINSECSVDSDVLHSTYVVSSNNDQTEKTLFQANTSIDLNSHNVDLLLSAQNNNVSDASTHELLHRDFGFGSPSDSNAESTYRLDVMPNGLVNLSIEFEFMAPVDQERVVQISESGEATSFYQIMMLEPSDENTSGNTQYDLPTQMAINSYYPTFKSILSTFSSGLGS</sequence>
<accession>A0ABY5G9F4</accession>
<evidence type="ECO:0000313" key="1">
    <source>
        <dbReference type="EMBL" id="UTT86822.1"/>
    </source>
</evidence>
<dbReference type="Proteomes" id="UP001059120">
    <property type="component" value="Chromosome 2"/>
</dbReference>
<evidence type="ECO:0008006" key="3">
    <source>
        <dbReference type="Google" id="ProtNLM"/>
    </source>
</evidence>
<dbReference type="PROSITE" id="PS51257">
    <property type="entry name" value="PROKAR_LIPOPROTEIN"/>
    <property type="match status" value="1"/>
</dbReference>
<keyword evidence="2" id="KW-1185">Reference proteome</keyword>
<evidence type="ECO:0000313" key="2">
    <source>
        <dbReference type="Proteomes" id="UP001059120"/>
    </source>
</evidence>
<reference evidence="1" key="1">
    <citation type="submission" date="2022-01" db="EMBL/GenBank/DDBJ databases">
        <title>Alginate degradation mechanism of Vibrio pelagius WXL662.</title>
        <authorList>
            <person name="He X."/>
        </authorList>
    </citation>
    <scope>NUCLEOTIDE SEQUENCE</scope>
    <source>
        <strain evidence="1">WXL662</strain>
    </source>
</reference>